<name>A0A7E4W220_PANRE</name>
<organism evidence="1 2">
    <name type="scientific">Panagrellus redivivus</name>
    <name type="common">Microworm</name>
    <dbReference type="NCBI Taxonomy" id="6233"/>
    <lineage>
        <taxon>Eukaryota</taxon>
        <taxon>Metazoa</taxon>
        <taxon>Ecdysozoa</taxon>
        <taxon>Nematoda</taxon>
        <taxon>Chromadorea</taxon>
        <taxon>Rhabditida</taxon>
        <taxon>Tylenchina</taxon>
        <taxon>Panagrolaimomorpha</taxon>
        <taxon>Panagrolaimoidea</taxon>
        <taxon>Panagrolaimidae</taxon>
        <taxon>Panagrellus</taxon>
    </lineage>
</organism>
<sequence>MDAHRQVFITDNPAICREASRDTFLFRFCKLLDKFKHWRENKDGNHTIYPVWDSVLLVDEIVDRNKKIYVDDTLIMHCQIENFEKVIPYIFGPYSRLVLHGDSTWNQVKRLVQSGVKQVRHSGLIRLQPTELDDFVDFVMRHSRGLEYTFSFSSGNHSHHVVPKLNNACRFHNTHSVHHFDGMYHLNAMHSNGFVYIVYTGHCRLS</sequence>
<accession>A0A7E4W220</accession>
<reference evidence="2" key="2">
    <citation type="submission" date="2020-10" db="UniProtKB">
        <authorList>
            <consortium name="WormBaseParasite"/>
        </authorList>
    </citation>
    <scope>IDENTIFICATION</scope>
</reference>
<reference evidence="1" key="1">
    <citation type="journal article" date="2013" name="Genetics">
        <title>The draft genome and transcriptome of Panagrellus redivivus are shaped by the harsh demands of a free-living lifestyle.</title>
        <authorList>
            <person name="Srinivasan J."/>
            <person name="Dillman A.R."/>
            <person name="Macchietto M.G."/>
            <person name="Heikkinen L."/>
            <person name="Lakso M."/>
            <person name="Fracchia K.M."/>
            <person name="Antoshechkin I."/>
            <person name="Mortazavi A."/>
            <person name="Wong G."/>
            <person name="Sternberg P.W."/>
        </authorList>
    </citation>
    <scope>NUCLEOTIDE SEQUENCE [LARGE SCALE GENOMIC DNA]</scope>
    <source>
        <strain evidence="1">MT8872</strain>
    </source>
</reference>
<dbReference type="Proteomes" id="UP000492821">
    <property type="component" value="Unassembled WGS sequence"/>
</dbReference>
<protein>
    <submittedName>
        <fullName evidence="2">Helitron_like_N domain-containing protein</fullName>
    </submittedName>
</protein>
<proteinExistence type="predicted"/>
<dbReference type="WBParaSite" id="Pan_g5996.t1">
    <property type="protein sequence ID" value="Pan_g5996.t1"/>
    <property type="gene ID" value="Pan_g5996"/>
</dbReference>
<keyword evidence="1" id="KW-1185">Reference proteome</keyword>
<evidence type="ECO:0000313" key="2">
    <source>
        <dbReference type="WBParaSite" id="Pan_g5996.t1"/>
    </source>
</evidence>
<evidence type="ECO:0000313" key="1">
    <source>
        <dbReference type="Proteomes" id="UP000492821"/>
    </source>
</evidence>
<dbReference type="AlphaFoldDB" id="A0A7E4W220"/>